<evidence type="ECO:0000313" key="1">
    <source>
        <dbReference type="EMBL" id="MFD1002866.1"/>
    </source>
</evidence>
<dbReference type="EMBL" id="JBHTKA010000014">
    <property type="protein sequence ID" value="MFD1002866.1"/>
    <property type="molecule type" value="Genomic_DNA"/>
</dbReference>
<dbReference type="Gene3D" id="3.90.1140.10">
    <property type="entry name" value="Cyclic phosphodiesterase"/>
    <property type="match status" value="1"/>
</dbReference>
<organism evidence="1 2">
    <name type="scientific">Ohtaekwangia kribbensis</name>
    <dbReference type="NCBI Taxonomy" id="688913"/>
    <lineage>
        <taxon>Bacteria</taxon>
        <taxon>Pseudomonadati</taxon>
        <taxon>Bacteroidota</taxon>
        <taxon>Cytophagia</taxon>
        <taxon>Cytophagales</taxon>
        <taxon>Fulvivirgaceae</taxon>
        <taxon>Ohtaekwangia</taxon>
    </lineage>
</organism>
<keyword evidence="1" id="KW-0436">Ligase</keyword>
<name>A0ABW3KBM5_9BACT</name>
<dbReference type="InterPro" id="IPR009097">
    <property type="entry name" value="Cyclic_Pdiesterase"/>
</dbReference>
<dbReference type="SUPFAM" id="SSF55144">
    <property type="entry name" value="LigT-like"/>
    <property type="match status" value="1"/>
</dbReference>
<keyword evidence="2" id="KW-1185">Reference proteome</keyword>
<accession>A0ABW3KBM5</accession>
<proteinExistence type="predicted"/>
<dbReference type="RefSeq" id="WP_377584657.1">
    <property type="nucleotide sequence ID" value="NZ_JBHTKA010000014.1"/>
</dbReference>
<dbReference type="GO" id="GO:0016874">
    <property type="term" value="F:ligase activity"/>
    <property type="evidence" value="ECO:0007669"/>
    <property type="project" value="UniProtKB-KW"/>
</dbReference>
<comment type="caution">
    <text evidence="1">The sequence shown here is derived from an EMBL/GenBank/DDBJ whole genome shotgun (WGS) entry which is preliminary data.</text>
</comment>
<protein>
    <submittedName>
        <fullName evidence="1">2'-5' RNA ligase family protein</fullName>
    </submittedName>
</protein>
<gene>
    <name evidence="1" type="ORF">ACFQ21_26300</name>
</gene>
<reference evidence="2" key="1">
    <citation type="journal article" date="2019" name="Int. J. Syst. Evol. Microbiol.">
        <title>The Global Catalogue of Microorganisms (GCM) 10K type strain sequencing project: providing services to taxonomists for standard genome sequencing and annotation.</title>
        <authorList>
            <consortium name="The Broad Institute Genomics Platform"/>
            <consortium name="The Broad Institute Genome Sequencing Center for Infectious Disease"/>
            <person name="Wu L."/>
            <person name="Ma J."/>
        </authorList>
    </citation>
    <scope>NUCLEOTIDE SEQUENCE [LARGE SCALE GENOMIC DNA]</scope>
    <source>
        <strain evidence="2">CCUG 58938</strain>
    </source>
</reference>
<sequence length="225" mass="26353">MNLQEHYETLYNESIAKIKSGNIQTDDLIDSAADNRSGITLRIRPDTNLTKRILDFPEQLRQVDPAQYYYRESDVHVTVMSIISCYTGFDLQRIAIPDYIRVIKQSIAGKTIAIRFTGITASPSCIILRGFPEDDTLNIIRNNLRTNFKNSDLEQSIDKRYAIQTAHTTVVRFRKPIARLNEYLKILEIYRDYDFGTLYTNTLELVHNDWYHRTERTNQLYTFKL</sequence>
<evidence type="ECO:0000313" key="2">
    <source>
        <dbReference type="Proteomes" id="UP001597112"/>
    </source>
</evidence>
<dbReference type="Proteomes" id="UP001597112">
    <property type="component" value="Unassembled WGS sequence"/>
</dbReference>